<dbReference type="Pfam" id="PF08441">
    <property type="entry name" value="Integrin_A_Ig_1"/>
    <property type="match status" value="1"/>
</dbReference>
<evidence type="ECO:0000313" key="6">
    <source>
        <dbReference type="EMBL" id="KAF6474521.1"/>
    </source>
</evidence>
<evidence type="ECO:0000256" key="4">
    <source>
        <dbReference type="ARBA" id="ARBA00023180"/>
    </source>
</evidence>
<name>A0A7J8HRA6_ROUAE</name>
<protein>
    <submittedName>
        <fullName evidence="6">Integrin subunit alpha 9</fullName>
    </submittedName>
</protein>
<keyword evidence="7" id="KW-1185">Reference proteome</keyword>
<evidence type="ECO:0000259" key="5">
    <source>
        <dbReference type="Pfam" id="PF08441"/>
    </source>
</evidence>
<keyword evidence="3" id="KW-0472">Membrane</keyword>
<reference evidence="6 7" key="1">
    <citation type="journal article" date="2020" name="Nature">
        <title>Six reference-quality genomes reveal evolution of bat adaptations.</title>
        <authorList>
            <person name="Jebb D."/>
            <person name="Huang Z."/>
            <person name="Pippel M."/>
            <person name="Hughes G.M."/>
            <person name="Lavrichenko K."/>
            <person name="Devanna P."/>
            <person name="Winkler S."/>
            <person name="Jermiin L.S."/>
            <person name="Skirmuntt E.C."/>
            <person name="Katzourakis A."/>
            <person name="Burkitt-Gray L."/>
            <person name="Ray D.A."/>
            <person name="Sullivan K.A.M."/>
            <person name="Roscito J.G."/>
            <person name="Kirilenko B.M."/>
            <person name="Davalos L.M."/>
            <person name="Corthals A.P."/>
            <person name="Power M.L."/>
            <person name="Jones G."/>
            <person name="Ransome R.D."/>
            <person name="Dechmann D.K.N."/>
            <person name="Locatelli A.G."/>
            <person name="Puechmaille S.J."/>
            <person name="Fedrigo O."/>
            <person name="Jarvis E.D."/>
            <person name="Hiller M."/>
            <person name="Vernes S.C."/>
            <person name="Myers E.W."/>
            <person name="Teeling E.C."/>
        </authorList>
    </citation>
    <scope>NUCLEOTIDE SEQUENCE [LARGE SCALE GENOMIC DNA]</scope>
    <source>
        <strain evidence="6">MRouAeg1</strain>
        <tissue evidence="6">Muscle</tissue>
    </source>
</reference>
<dbReference type="InterPro" id="IPR032695">
    <property type="entry name" value="Integrin_dom_sf"/>
</dbReference>
<dbReference type="PANTHER" id="PTHR23220:SF69">
    <property type="entry name" value="INTEGRIN ALPHA-9"/>
    <property type="match status" value="1"/>
</dbReference>
<evidence type="ECO:0000256" key="1">
    <source>
        <dbReference type="ARBA" id="ARBA00004479"/>
    </source>
</evidence>
<evidence type="ECO:0000313" key="7">
    <source>
        <dbReference type="Proteomes" id="UP000593571"/>
    </source>
</evidence>
<evidence type="ECO:0000256" key="2">
    <source>
        <dbReference type="ARBA" id="ARBA00023037"/>
    </source>
</evidence>
<proteinExistence type="predicted"/>
<dbReference type="Gene3D" id="2.60.40.1460">
    <property type="entry name" value="Integrin domains. Chain A, domain 2"/>
    <property type="match status" value="1"/>
</dbReference>
<dbReference type="GO" id="GO:0005178">
    <property type="term" value="F:integrin binding"/>
    <property type="evidence" value="ECO:0007669"/>
    <property type="project" value="TreeGrafter"/>
</dbReference>
<comment type="caution">
    <text evidence="6">The sequence shown here is derived from an EMBL/GenBank/DDBJ whole genome shotgun (WGS) entry which is preliminary data.</text>
</comment>
<dbReference type="GO" id="GO:0009897">
    <property type="term" value="C:external side of plasma membrane"/>
    <property type="evidence" value="ECO:0007669"/>
    <property type="project" value="TreeGrafter"/>
</dbReference>
<evidence type="ECO:0000256" key="3">
    <source>
        <dbReference type="ARBA" id="ARBA00023136"/>
    </source>
</evidence>
<dbReference type="AlphaFoldDB" id="A0A7J8HRA6"/>
<dbReference type="GO" id="GO:0098609">
    <property type="term" value="P:cell-cell adhesion"/>
    <property type="evidence" value="ECO:0007669"/>
    <property type="project" value="TreeGrafter"/>
</dbReference>
<feature type="domain" description="Integrin alpha first immunoglubulin-like" evidence="5">
    <location>
        <begin position="43"/>
        <end position="147"/>
    </location>
</feature>
<dbReference type="PANTHER" id="PTHR23220">
    <property type="entry name" value="INTEGRIN ALPHA"/>
    <property type="match status" value="1"/>
</dbReference>
<dbReference type="SUPFAM" id="SSF69179">
    <property type="entry name" value="Integrin domains"/>
    <property type="match status" value="1"/>
</dbReference>
<comment type="subcellular location">
    <subcellularLocation>
        <location evidence="1">Membrane</location>
        <topology evidence="1">Single-pass type I membrane protein</topology>
    </subcellularLocation>
</comment>
<dbReference type="GO" id="GO:0007229">
    <property type="term" value="P:integrin-mediated signaling pathway"/>
    <property type="evidence" value="ECO:0007669"/>
    <property type="project" value="UniProtKB-KW"/>
</dbReference>
<dbReference type="Proteomes" id="UP000593571">
    <property type="component" value="Unassembled WGS sequence"/>
</dbReference>
<dbReference type="EMBL" id="JACASE010000004">
    <property type="protein sequence ID" value="KAF6474521.1"/>
    <property type="molecule type" value="Genomic_DNA"/>
</dbReference>
<accession>A0A7J8HRA6</accession>
<keyword evidence="2 6" id="KW-0401">Integrin</keyword>
<dbReference type="InterPro" id="IPR013649">
    <property type="entry name" value="Integrin_alpha_Ig-like_1"/>
</dbReference>
<keyword evidence="4" id="KW-0325">Glycoprotein</keyword>
<dbReference type="GO" id="GO:0008305">
    <property type="term" value="C:integrin complex"/>
    <property type="evidence" value="ECO:0007669"/>
    <property type="project" value="TreeGrafter"/>
</dbReference>
<dbReference type="GO" id="GO:0033627">
    <property type="term" value="P:cell adhesion mediated by integrin"/>
    <property type="evidence" value="ECO:0007669"/>
    <property type="project" value="TreeGrafter"/>
</dbReference>
<dbReference type="GO" id="GO:0007160">
    <property type="term" value="P:cell-matrix adhesion"/>
    <property type="evidence" value="ECO:0007669"/>
    <property type="project" value="TreeGrafter"/>
</dbReference>
<gene>
    <name evidence="6" type="ORF">HJG63_006924</name>
</gene>
<organism evidence="6 7">
    <name type="scientific">Rousettus aegyptiacus</name>
    <name type="common">Egyptian fruit bat</name>
    <name type="synonym">Pteropus aegyptiacus</name>
    <dbReference type="NCBI Taxonomy" id="9407"/>
    <lineage>
        <taxon>Eukaryota</taxon>
        <taxon>Metazoa</taxon>
        <taxon>Chordata</taxon>
        <taxon>Craniata</taxon>
        <taxon>Vertebrata</taxon>
        <taxon>Euteleostomi</taxon>
        <taxon>Mammalia</taxon>
        <taxon>Eutheria</taxon>
        <taxon>Laurasiatheria</taxon>
        <taxon>Chiroptera</taxon>
        <taxon>Yinpterochiroptera</taxon>
        <taxon>Pteropodoidea</taxon>
        <taxon>Pteropodidae</taxon>
        <taxon>Rousettinae</taxon>
        <taxon>Rousettus</taxon>
    </lineage>
</organism>
<sequence length="153" mass="16846">MGAPGSFYWAGTVKVLNLTDNTYFKLNVTIGAFMSDSVVLLRARPVITVVSSIFLPASINITAPQCHDGQQPVNCLNVTACFSFHGRHVPGEIGLNYVLTADVAKKEKSQLPRVYFVLHGESVGQVSEKLHLVHMEETCHHYAAHVKVVQEEQ</sequence>